<comment type="caution">
    <text evidence="1">The sequence shown here is derived from an EMBL/GenBank/DDBJ whole genome shotgun (WGS) entry which is preliminary data.</text>
</comment>
<reference evidence="2" key="1">
    <citation type="submission" date="2015-07" db="EMBL/GenBank/DDBJ databases">
        <title>Genome sequencing of Sunxiuqinia dokdonensis strain SK.</title>
        <authorList>
            <person name="Ahn S."/>
            <person name="Kim B.-C."/>
        </authorList>
    </citation>
    <scope>NUCLEOTIDE SEQUENCE [LARGE SCALE GENOMIC DNA]</scope>
    <source>
        <strain evidence="2">SK</strain>
    </source>
</reference>
<dbReference type="AlphaFoldDB" id="A0A0L8VE98"/>
<accession>A0A0L8VE98</accession>
<sequence>MKAKTPFIKTVYSFLKINTYFDNNSTFLFKNPTSSIKLLTSHFKF</sequence>
<keyword evidence="2" id="KW-1185">Reference proteome</keyword>
<evidence type="ECO:0000313" key="1">
    <source>
        <dbReference type="EMBL" id="KOH46658.1"/>
    </source>
</evidence>
<protein>
    <submittedName>
        <fullName evidence="1">Uncharacterized protein</fullName>
    </submittedName>
</protein>
<proteinExistence type="predicted"/>
<name>A0A0L8VE98_9BACT</name>
<evidence type="ECO:0000313" key="2">
    <source>
        <dbReference type="Proteomes" id="UP000036958"/>
    </source>
</evidence>
<dbReference type="EMBL" id="LGIA01000023">
    <property type="protein sequence ID" value="KOH46658.1"/>
    <property type="molecule type" value="Genomic_DNA"/>
</dbReference>
<organism evidence="1 2">
    <name type="scientific">Sunxiuqinia dokdonensis</name>
    <dbReference type="NCBI Taxonomy" id="1409788"/>
    <lineage>
        <taxon>Bacteria</taxon>
        <taxon>Pseudomonadati</taxon>
        <taxon>Bacteroidota</taxon>
        <taxon>Bacteroidia</taxon>
        <taxon>Marinilabiliales</taxon>
        <taxon>Prolixibacteraceae</taxon>
        <taxon>Sunxiuqinia</taxon>
    </lineage>
</organism>
<gene>
    <name evidence="1" type="ORF">NC99_04980</name>
</gene>
<dbReference type="STRING" id="1409788.NC99_04980"/>
<dbReference type="Proteomes" id="UP000036958">
    <property type="component" value="Unassembled WGS sequence"/>
</dbReference>